<keyword evidence="1" id="KW-0812">Transmembrane</keyword>
<dbReference type="Pfam" id="PF05137">
    <property type="entry name" value="PilN"/>
    <property type="match status" value="1"/>
</dbReference>
<reference evidence="2 3" key="1">
    <citation type="journal article" date="2016" name="Nat. Commun.">
        <title>Thousands of microbial genomes shed light on interconnected biogeochemical processes in an aquifer system.</title>
        <authorList>
            <person name="Anantharaman K."/>
            <person name="Brown C.T."/>
            <person name="Hug L.A."/>
            <person name="Sharon I."/>
            <person name="Castelle C.J."/>
            <person name="Probst A.J."/>
            <person name="Thomas B.C."/>
            <person name="Singh A."/>
            <person name="Wilkins M.J."/>
            <person name="Karaoz U."/>
            <person name="Brodie E.L."/>
            <person name="Williams K.H."/>
            <person name="Hubbard S.S."/>
            <person name="Banfield J.F."/>
        </authorList>
    </citation>
    <scope>NUCLEOTIDE SEQUENCE [LARGE SCALE GENOMIC DNA]</scope>
</reference>
<dbReference type="InterPro" id="IPR007813">
    <property type="entry name" value="PilN"/>
</dbReference>
<dbReference type="Proteomes" id="UP000177159">
    <property type="component" value="Unassembled WGS sequence"/>
</dbReference>
<evidence type="ECO:0000313" key="2">
    <source>
        <dbReference type="EMBL" id="OGK24330.1"/>
    </source>
</evidence>
<sequence length="180" mass="20778">MRDQDINLLPKREKKVAGKLLYFLLHYFRYVIVITQIVVIGVFFYRFSADQEIIDLKESFKQKQQILTITLPLVQEAEAIQRRTLQAENLLTKQDSFIQQLDYIFTIIPNDVILISLDAGTNAVKIGGRSETLLSIRSLNHRLQERKEFSNAQIVSVERVNEGGFIFSIVVDLIQHVKEG</sequence>
<evidence type="ECO:0008006" key="4">
    <source>
        <dbReference type="Google" id="ProtNLM"/>
    </source>
</evidence>
<gene>
    <name evidence="2" type="ORF">A3C24_02205</name>
</gene>
<proteinExistence type="predicted"/>
<organism evidence="2 3">
    <name type="scientific">Candidatus Roizmanbacteria bacterium RIFCSPHIGHO2_02_FULL_37_24</name>
    <dbReference type="NCBI Taxonomy" id="1802037"/>
    <lineage>
        <taxon>Bacteria</taxon>
        <taxon>Candidatus Roizmaniibacteriota</taxon>
    </lineage>
</organism>
<name>A0A1F7GZ08_9BACT</name>
<accession>A0A1F7GZ08</accession>
<dbReference type="AlphaFoldDB" id="A0A1F7GZ08"/>
<comment type="caution">
    <text evidence="2">The sequence shown here is derived from an EMBL/GenBank/DDBJ whole genome shotgun (WGS) entry which is preliminary data.</text>
</comment>
<protein>
    <recommendedName>
        <fullName evidence="4">Fimbrial assembly protein</fullName>
    </recommendedName>
</protein>
<dbReference type="EMBL" id="MFZM01000009">
    <property type="protein sequence ID" value="OGK24330.1"/>
    <property type="molecule type" value="Genomic_DNA"/>
</dbReference>
<keyword evidence="1" id="KW-1133">Transmembrane helix</keyword>
<keyword evidence="1" id="KW-0472">Membrane</keyword>
<feature type="transmembrane region" description="Helical" evidence="1">
    <location>
        <begin position="20"/>
        <end position="45"/>
    </location>
</feature>
<evidence type="ECO:0000313" key="3">
    <source>
        <dbReference type="Proteomes" id="UP000177159"/>
    </source>
</evidence>
<evidence type="ECO:0000256" key="1">
    <source>
        <dbReference type="SAM" id="Phobius"/>
    </source>
</evidence>